<evidence type="ECO:0000313" key="2">
    <source>
        <dbReference type="EMBL" id="RHK08008.1"/>
    </source>
</evidence>
<gene>
    <name evidence="2" type="ORF">DW084_02510</name>
</gene>
<evidence type="ECO:0000256" key="1">
    <source>
        <dbReference type="SAM" id="Phobius"/>
    </source>
</evidence>
<dbReference type="InterPro" id="IPR021359">
    <property type="entry name" value="DUF2812"/>
</dbReference>
<dbReference type="Pfam" id="PF11193">
    <property type="entry name" value="DUF2812"/>
    <property type="match status" value="1"/>
</dbReference>
<proteinExistence type="predicted"/>
<protein>
    <submittedName>
        <fullName evidence="2">DUF2812 domain-containing protein</fullName>
    </submittedName>
</protein>
<sequence>MGINKKYLLSLGVAYYPEKEMVRLQKQASLGWHFVKMNRLGFLKFIKGDPETTKYAVDFFEGEPSEIVDYLAMYQAGGWTYISNYKDRYFYFKASPDTPAIFSDQESYQERIDNETRYLMKKSILLSVISLVILAAIYFLIRYFNIRTNPFWSFGLGLITGLVFIPIGIGLTTILMKFLYKNRASYYNEPEKLAKRQRVIRDTVILMFVGAIIGAVIGFFFSDIFY</sequence>
<keyword evidence="1" id="KW-0472">Membrane</keyword>
<feature type="transmembrane region" description="Helical" evidence="1">
    <location>
        <begin position="199"/>
        <end position="221"/>
    </location>
</feature>
<feature type="transmembrane region" description="Helical" evidence="1">
    <location>
        <begin position="124"/>
        <end position="145"/>
    </location>
</feature>
<dbReference type="AlphaFoldDB" id="A0A415EXN0"/>
<reference evidence="2 3" key="1">
    <citation type="submission" date="2018-08" db="EMBL/GenBank/DDBJ databases">
        <title>A genome reference for cultivated species of the human gut microbiota.</title>
        <authorList>
            <person name="Zou Y."/>
            <person name="Xue W."/>
            <person name="Luo G."/>
        </authorList>
    </citation>
    <scope>NUCLEOTIDE SEQUENCE [LARGE SCALE GENOMIC DNA]</scope>
    <source>
        <strain evidence="2 3">AF48-16</strain>
    </source>
</reference>
<name>A0A415EXN0_ENTCA</name>
<keyword evidence="1" id="KW-0812">Transmembrane</keyword>
<organism evidence="2 3">
    <name type="scientific">Enterococcus casseliflavus</name>
    <name type="common">Enterococcus flavescens</name>
    <dbReference type="NCBI Taxonomy" id="37734"/>
    <lineage>
        <taxon>Bacteria</taxon>
        <taxon>Bacillati</taxon>
        <taxon>Bacillota</taxon>
        <taxon>Bacilli</taxon>
        <taxon>Lactobacillales</taxon>
        <taxon>Enterococcaceae</taxon>
        <taxon>Enterococcus</taxon>
    </lineage>
</organism>
<comment type="caution">
    <text evidence="2">The sequence shown here is derived from an EMBL/GenBank/DDBJ whole genome shotgun (WGS) entry which is preliminary data.</text>
</comment>
<accession>A0A415EXN0</accession>
<evidence type="ECO:0000313" key="3">
    <source>
        <dbReference type="Proteomes" id="UP000286288"/>
    </source>
</evidence>
<feature type="transmembrane region" description="Helical" evidence="1">
    <location>
        <begin position="151"/>
        <end position="179"/>
    </location>
</feature>
<dbReference type="EMBL" id="QRMZ01000002">
    <property type="protein sequence ID" value="RHK08008.1"/>
    <property type="molecule type" value="Genomic_DNA"/>
</dbReference>
<dbReference type="Proteomes" id="UP000286288">
    <property type="component" value="Unassembled WGS sequence"/>
</dbReference>
<keyword evidence="1" id="KW-1133">Transmembrane helix</keyword>